<organism evidence="7 8">
    <name type="scientific">Collybia nuda</name>
    <dbReference type="NCBI Taxonomy" id="64659"/>
    <lineage>
        <taxon>Eukaryota</taxon>
        <taxon>Fungi</taxon>
        <taxon>Dikarya</taxon>
        <taxon>Basidiomycota</taxon>
        <taxon>Agaricomycotina</taxon>
        <taxon>Agaricomycetes</taxon>
        <taxon>Agaricomycetidae</taxon>
        <taxon>Agaricales</taxon>
        <taxon>Tricholomatineae</taxon>
        <taxon>Clitocybaceae</taxon>
        <taxon>Collybia</taxon>
    </lineage>
</organism>
<dbReference type="SUPFAM" id="SSF49899">
    <property type="entry name" value="Concanavalin A-like lectins/glucanases"/>
    <property type="match status" value="1"/>
</dbReference>
<dbReference type="Pfam" id="PF04616">
    <property type="entry name" value="Glyco_hydro_43"/>
    <property type="match status" value="1"/>
</dbReference>
<feature type="chain" id="PRO_5040266592" evidence="5">
    <location>
        <begin position="21"/>
        <end position="525"/>
    </location>
</feature>
<evidence type="ECO:0000256" key="1">
    <source>
        <dbReference type="ARBA" id="ARBA00009865"/>
    </source>
</evidence>
<dbReference type="GO" id="GO:0004553">
    <property type="term" value="F:hydrolase activity, hydrolyzing O-glycosyl compounds"/>
    <property type="evidence" value="ECO:0007669"/>
    <property type="project" value="InterPro"/>
</dbReference>
<dbReference type="InterPro" id="IPR023296">
    <property type="entry name" value="Glyco_hydro_beta-prop_sf"/>
</dbReference>
<dbReference type="PANTHER" id="PTHR42812:SF15">
    <property type="entry name" value="HYDROLASE, PUTATIVE (AFU_ORTHOLOGUE AFUA_2G00930)-RELATED"/>
    <property type="match status" value="1"/>
</dbReference>
<evidence type="ECO:0000256" key="5">
    <source>
        <dbReference type="SAM" id="SignalP"/>
    </source>
</evidence>
<dbReference type="Pfam" id="PF17851">
    <property type="entry name" value="GH43_C2"/>
    <property type="match status" value="1"/>
</dbReference>
<evidence type="ECO:0000256" key="4">
    <source>
        <dbReference type="RuleBase" id="RU361187"/>
    </source>
</evidence>
<gene>
    <name evidence="7" type="ORF">BDZ94DRAFT_1313902</name>
</gene>
<proteinExistence type="inferred from homology"/>
<dbReference type="InterPro" id="IPR051795">
    <property type="entry name" value="Glycosyl_Hydrlase_43"/>
</dbReference>
<evidence type="ECO:0000259" key="6">
    <source>
        <dbReference type="Pfam" id="PF17851"/>
    </source>
</evidence>
<keyword evidence="8" id="KW-1185">Reference proteome</keyword>
<evidence type="ECO:0000256" key="2">
    <source>
        <dbReference type="ARBA" id="ARBA00022801"/>
    </source>
</evidence>
<dbReference type="PANTHER" id="PTHR42812">
    <property type="entry name" value="BETA-XYLOSIDASE"/>
    <property type="match status" value="1"/>
</dbReference>
<protein>
    <submittedName>
        <fullName evidence="7">Glycosyl hydrolase</fullName>
    </submittedName>
</protein>
<dbReference type="GO" id="GO:0005975">
    <property type="term" value="P:carbohydrate metabolic process"/>
    <property type="evidence" value="ECO:0007669"/>
    <property type="project" value="InterPro"/>
</dbReference>
<feature type="signal peptide" evidence="5">
    <location>
        <begin position="1"/>
        <end position="20"/>
    </location>
</feature>
<evidence type="ECO:0000313" key="8">
    <source>
        <dbReference type="Proteomes" id="UP000807353"/>
    </source>
</evidence>
<reference evidence="7" key="1">
    <citation type="submission" date="2020-11" db="EMBL/GenBank/DDBJ databases">
        <authorList>
            <consortium name="DOE Joint Genome Institute"/>
            <person name="Ahrendt S."/>
            <person name="Riley R."/>
            <person name="Andreopoulos W."/>
            <person name="Labutti K."/>
            <person name="Pangilinan J."/>
            <person name="Ruiz-Duenas F.J."/>
            <person name="Barrasa J.M."/>
            <person name="Sanchez-Garcia M."/>
            <person name="Camarero S."/>
            <person name="Miyauchi S."/>
            <person name="Serrano A."/>
            <person name="Linde D."/>
            <person name="Babiker R."/>
            <person name="Drula E."/>
            <person name="Ayuso-Fernandez I."/>
            <person name="Pacheco R."/>
            <person name="Padilla G."/>
            <person name="Ferreira P."/>
            <person name="Barriuso J."/>
            <person name="Kellner H."/>
            <person name="Castanera R."/>
            <person name="Alfaro M."/>
            <person name="Ramirez L."/>
            <person name="Pisabarro A.G."/>
            <person name="Kuo A."/>
            <person name="Tritt A."/>
            <person name="Lipzen A."/>
            <person name="He G."/>
            <person name="Yan M."/>
            <person name="Ng V."/>
            <person name="Cullen D."/>
            <person name="Martin F."/>
            <person name="Rosso M.-N."/>
            <person name="Henrissat B."/>
            <person name="Hibbett D."/>
            <person name="Martinez A.T."/>
            <person name="Grigoriev I.V."/>
        </authorList>
    </citation>
    <scope>NUCLEOTIDE SEQUENCE</scope>
    <source>
        <strain evidence="7">CBS 247.69</strain>
    </source>
</reference>
<keyword evidence="5" id="KW-0732">Signal</keyword>
<dbReference type="EMBL" id="MU150359">
    <property type="protein sequence ID" value="KAF9457785.1"/>
    <property type="molecule type" value="Genomic_DNA"/>
</dbReference>
<dbReference type="CDD" id="cd09001">
    <property type="entry name" value="GH43_FsAxh1-like"/>
    <property type="match status" value="1"/>
</dbReference>
<dbReference type="InterPro" id="IPR006710">
    <property type="entry name" value="Glyco_hydro_43"/>
</dbReference>
<dbReference type="Gene3D" id="2.60.120.200">
    <property type="match status" value="1"/>
</dbReference>
<comment type="similarity">
    <text evidence="1 4">Belongs to the glycosyl hydrolase 43 family.</text>
</comment>
<keyword evidence="2 4" id="KW-0378">Hydrolase</keyword>
<name>A0A9P5XVW9_9AGAR</name>
<feature type="domain" description="Beta-xylosidase C-terminal Concanavalin A-like" evidence="6">
    <location>
        <begin position="320"/>
        <end position="502"/>
    </location>
</feature>
<evidence type="ECO:0000313" key="7">
    <source>
        <dbReference type="EMBL" id="KAF9457785.1"/>
    </source>
</evidence>
<evidence type="ECO:0000256" key="3">
    <source>
        <dbReference type="ARBA" id="ARBA00023295"/>
    </source>
</evidence>
<comment type="caution">
    <text evidence="7">The sequence shown here is derived from an EMBL/GenBank/DDBJ whole genome shotgun (WGS) entry which is preliminary data.</text>
</comment>
<keyword evidence="3 4" id="KW-0326">Glycosidase</keyword>
<dbReference type="OrthoDB" id="2139957at2759"/>
<dbReference type="Proteomes" id="UP000807353">
    <property type="component" value="Unassembled WGS sequence"/>
</dbReference>
<sequence>MKILALFTGVAALLPTIAHAYTNPVFWNDLADVDIRNVNGTYYYSASTMHYSPGAPLLRSHDLFNWEFVGHSVPNLGDFGGKYNMENGQRAYIGGVWASWFDFNQHDGKWYWGGCIDFFHTFVYTASKPEGPWTKLVEFPGICMYDSGLLIDDDGTPYVSYKSTNLYIAQLSKDFKSIVTTQVVYTLPTEMSQCEGTRIYKKDGKFYFFTDDPSSATEYVLMSTSGVWGPYTKRTLTSGALGPVPGGSNPVQGSILKANNGQWYYMCFTWSYPIGRIPVLAPLNWGSDGWPSVQLVNGNFGTTYPDPETAHPVAAYTGTDSFSGTSLGVRWEWNHTPDTSRFSVNNGLTLQAATVTTDFYNARNTLTQRIPGQSATATIVMDFASMTNGDRAGLAIVRDMSAWIGIAKDNGVAQVRVVTGINMDTSFQTTSIGSTAGTASISGTTVWLRLKADVAPSSDRLATFSYSTDGKNFKSLGGSFSLNTDWHFFLGYRFGIFNHATSALGGSVRVRTYDVQAPGYIGGSE</sequence>
<dbReference type="Gene3D" id="2.115.10.20">
    <property type="entry name" value="Glycosyl hydrolase domain, family 43"/>
    <property type="match status" value="1"/>
</dbReference>
<dbReference type="AlphaFoldDB" id="A0A9P5XVW9"/>
<accession>A0A9P5XVW9</accession>
<dbReference type="SUPFAM" id="SSF75005">
    <property type="entry name" value="Arabinanase/levansucrase/invertase"/>
    <property type="match status" value="1"/>
</dbReference>
<dbReference type="InterPro" id="IPR013320">
    <property type="entry name" value="ConA-like_dom_sf"/>
</dbReference>
<dbReference type="InterPro" id="IPR041542">
    <property type="entry name" value="GH43_C2"/>
</dbReference>